<comment type="catalytic activity">
    <reaction evidence="9 11">
        <text>geranylgeranyl diphosphate + L-cysteinyl-[protein] = S-geranylgeranyl-L-cysteinyl-[protein] + diphosphate</text>
        <dbReference type="Rhea" id="RHEA:21240"/>
        <dbReference type="Rhea" id="RHEA-COMP:10131"/>
        <dbReference type="Rhea" id="RHEA-COMP:11537"/>
        <dbReference type="ChEBI" id="CHEBI:29950"/>
        <dbReference type="ChEBI" id="CHEBI:33019"/>
        <dbReference type="ChEBI" id="CHEBI:57533"/>
        <dbReference type="ChEBI" id="CHEBI:86021"/>
        <dbReference type="EC" id="2.5.1.60"/>
    </reaction>
</comment>
<dbReference type="GO" id="GO:0005968">
    <property type="term" value="C:Rab-protein geranylgeranyltransferase complex"/>
    <property type="evidence" value="ECO:0007669"/>
    <property type="project" value="UniProtKB-UniRule"/>
</dbReference>
<dbReference type="EC" id="2.5.1.60" evidence="3 11"/>
<dbReference type="Pfam" id="PF00432">
    <property type="entry name" value="Prenyltrans"/>
    <property type="match status" value="1"/>
</dbReference>
<comment type="function">
    <text evidence="11">Catalyzes the transfer of a geranylgeranyl moiety from geranylgeranyl diphosphate to both cysteines of proteins with the C-terminal sequence -XXCC, -XCXC and -CCXX.</text>
</comment>
<evidence type="ECO:0000256" key="4">
    <source>
        <dbReference type="ARBA" id="ARBA00022602"/>
    </source>
</evidence>
<sequence>MSLVTGPGRASISASSLPTELQLSIAAHVKYIQTLDKRKDELEYHLTEHLRINGIYWGLCALHLLGHPEALDRDQVVDFVLSCQHENGGFGAAPGHDAHLLYTVSAVQVLALCDAMETLDERGKGDRSSLPGSTSSESGILGVGRYLAGLQNRRTGTFAGDEWGEEDTRFLYAGMLALSLLNKLHLVDVDLAVDHIISCANFDGGYGASPGAESHAMQVLVCLAALSVLGRLDAVSDKEKLGVWLSERQVDGGGLNGRPEKLEDVCYSWWVAASLSIIGKLHWIDEEKLTRYILECQDPEQGGIADRPGDMVDVFHTHFGIAGLSLLGYPDLVQVDAA</sequence>
<evidence type="ECO:0000256" key="7">
    <source>
        <dbReference type="ARBA" id="ARBA00022737"/>
    </source>
</evidence>
<comment type="similarity">
    <text evidence="1 11">Belongs to the protein prenyltransferase subunit beta family.</text>
</comment>
<evidence type="ECO:0000256" key="8">
    <source>
        <dbReference type="ARBA" id="ARBA00022833"/>
    </source>
</evidence>
<evidence type="ECO:0000256" key="1">
    <source>
        <dbReference type="ARBA" id="ARBA00010497"/>
    </source>
</evidence>
<reference evidence="14" key="2">
    <citation type="submission" date="2015-01" db="EMBL/GenBank/DDBJ databases">
        <title>Evolutionary Origins and Diversification of the Mycorrhizal Mutualists.</title>
        <authorList>
            <consortium name="DOE Joint Genome Institute"/>
            <consortium name="Mycorrhizal Genomics Consortium"/>
            <person name="Kohler A."/>
            <person name="Kuo A."/>
            <person name="Nagy L.G."/>
            <person name="Floudas D."/>
            <person name="Copeland A."/>
            <person name="Barry K.W."/>
            <person name="Cichocki N."/>
            <person name="Veneault-Fourrey C."/>
            <person name="LaButti K."/>
            <person name="Lindquist E.A."/>
            <person name="Lipzen A."/>
            <person name="Lundell T."/>
            <person name="Morin E."/>
            <person name="Murat C."/>
            <person name="Riley R."/>
            <person name="Ohm R."/>
            <person name="Sun H."/>
            <person name="Tunlid A."/>
            <person name="Henrissat B."/>
            <person name="Grigoriev I.V."/>
            <person name="Hibbett D.S."/>
            <person name="Martin F."/>
        </authorList>
    </citation>
    <scope>NUCLEOTIDE SEQUENCE [LARGE SCALE GENOMIC DNA]</scope>
    <source>
        <strain evidence="14">Zn</strain>
    </source>
</reference>
<comment type="cofactor">
    <cofactor evidence="11">
        <name>Zn(2+)</name>
        <dbReference type="ChEBI" id="CHEBI:29105"/>
    </cofactor>
    <text evidence="11">Binds 1 zinc ion per subunit.</text>
</comment>
<evidence type="ECO:0000256" key="3">
    <source>
        <dbReference type="ARBA" id="ARBA00012656"/>
    </source>
</evidence>
<feature type="domain" description="Prenyltransferase alpha-alpha toroid" evidence="12">
    <location>
        <begin position="24"/>
        <end position="336"/>
    </location>
</feature>
<organism evidence="13 14">
    <name type="scientific">Oidiodendron maius (strain Zn)</name>
    <dbReference type="NCBI Taxonomy" id="913774"/>
    <lineage>
        <taxon>Eukaryota</taxon>
        <taxon>Fungi</taxon>
        <taxon>Dikarya</taxon>
        <taxon>Ascomycota</taxon>
        <taxon>Pezizomycotina</taxon>
        <taxon>Leotiomycetes</taxon>
        <taxon>Leotiomycetes incertae sedis</taxon>
        <taxon>Myxotrichaceae</taxon>
        <taxon>Oidiodendron</taxon>
    </lineage>
</organism>
<gene>
    <name evidence="13" type="ORF">OIDMADRAFT_117151</name>
</gene>
<dbReference type="FunCoup" id="A0A0C3CY06">
    <property type="interactions" value="316"/>
</dbReference>
<dbReference type="EMBL" id="KN832873">
    <property type="protein sequence ID" value="KIN03914.1"/>
    <property type="molecule type" value="Genomic_DNA"/>
</dbReference>
<dbReference type="SUPFAM" id="SSF48239">
    <property type="entry name" value="Terpenoid cyclases/Protein prenyltransferases"/>
    <property type="match status" value="1"/>
</dbReference>
<evidence type="ECO:0000256" key="10">
    <source>
        <dbReference type="ARBA" id="ARBA00069127"/>
    </source>
</evidence>
<comment type="subunit">
    <text evidence="2">Heterodimer of an alpha and a beta subunit.</text>
</comment>
<dbReference type="HOGENOM" id="CLU_028946_3_0_1"/>
<proteinExistence type="inferred from homology"/>
<protein>
    <recommendedName>
        <fullName evidence="10 11">Geranylgeranyl transferase type-2 subunit beta</fullName>
        <ecNumber evidence="3 11">2.5.1.60</ecNumber>
    </recommendedName>
</protein>
<dbReference type="Gene3D" id="1.50.10.20">
    <property type="match status" value="1"/>
</dbReference>
<name>A0A0C3CY06_OIDMZ</name>
<keyword evidence="14" id="KW-1185">Reference proteome</keyword>
<keyword evidence="6 11" id="KW-0479">Metal-binding</keyword>
<dbReference type="CDD" id="cd02894">
    <property type="entry name" value="GGTase-II"/>
    <property type="match status" value="1"/>
</dbReference>
<evidence type="ECO:0000259" key="12">
    <source>
        <dbReference type="Pfam" id="PF00432"/>
    </source>
</evidence>
<dbReference type="STRING" id="913774.A0A0C3CY06"/>
<evidence type="ECO:0000256" key="6">
    <source>
        <dbReference type="ARBA" id="ARBA00022723"/>
    </source>
</evidence>
<reference evidence="13 14" key="1">
    <citation type="submission" date="2014-04" db="EMBL/GenBank/DDBJ databases">
        <authorList>
            <consortium name="DOE Joint Genome Institute"/>
            <person name="Kuo A."/>
            <person name="Martino E."/>
            <person name="Perotto S."/>
            <person name="Kohler A."/>
            <person name="Nagy L.G."/>
            <person name="Floudas D."/>
            <person name="Copeland A."/>
            <person name="Barry K.W."/>
            <person name="Cichocki N."/>
            <person name="Veneault-Fourrey C."/>
            <person name="LaButti K."/>
            <person name="Lindquist E.A."/>
            <person name="Lipzen A."/>
            <person name="Lundell T."/>
            <person name="Morin E."/>
            <person name="Murat C."/>
            <person name="Sun H."/>
            <person name="Tunlid A."/>
            <person name="Henrissat B."/>
            <person name="Grigoriev I.V."/>
            <person name="Hibbett D.S."/>
            <person name="Martin F."/>
            <person name="Nordberg H.P."/>
            <person name="Cantor M.N."/>
            <person name="Hua S.X."/>
        </authorList>
    </citation>
    <scope>NUCLEOTIDE SEQUENCE [LARGE SCALE GENOMIC DNA]</scope>
    <source>
        <strain evidence="13 14">Zn</strain>
    </source>
</reference>
<evidence type="ECO:0000256" key="2">
    <source>
        <dbReference type="ARBA" id="ARBA00011355"/>
    </source>
</evidence>
<dbReference type="GO" id="GO:0046872">
    <property type="term" value="F:metal ion binding"/>
    <property type="evidence" value="ECO:0007669"/>
    <property type="project" value="UniProtKB-KW"/>
</dbReference>
<keyword evidence="5 11" id="KW-0808">Transferase</keyword>
<dbReference type="InParanoid" id="A0A0C3CY06"/>
<dbReference type="AlphaFoldDB" id="A0A0C3CY06"/>
<dbReference type="PANTHER" id="PTHR11774:SF11">
    <property type="entry name" value="GERANYLGERANYL TRANSFERASE TYPE-2 SUBUNIT BETA"/>
    <property type="match status" value="1"/>
</dbReference>
<dbReference type="InterPro" id="IPR045089">
    <property type="entry name" value="PGGT1B-like"/>
</dbReference>
<keyword evidence="7" id="KW-0677">Repeat</keyword>
<keyword evidence="4 11" id="KW-0637">Prenyltransferase</keyword>
<dbReference type="GO" id="GO:0004663">
    <property type="term" value="F:Rab geranylgeranyltransferase activity"/>
    <property type="evidence" value="ECO:0007669"/>
    <property type="project" value="UniProtKB-UniRule"/>
</dbReference>
<dbReference type="PANTHER" id="PTHR11774">
    <property type="entry name" value="GERANYLGERANYL TRANSFERASE TYPE BETA SUBUNIT"/>
    <property type="match status" value="1"/>
</dbReference>
<dbReference type="FunFam" id="1.50.10.20:FF:000012">
    <property type="entry name" value="Geranylgeranyl transferase type-2 subunit beta"/>
    <property type="match status" value="1"/>
</dbReference>
<evidence type="ECO:0000256" key="5">
    <source>
        <dbReference type="ARBA" id="ARBA00022679"/>
    </source>
</evidence>
<evidence type="ECO:0000313" key="13">
    <source>
        <dbReference type="EMBL" id="KIN03914.1"/>
    </source>
</evidence>
<evidence type="ECO:0000256" key="11">
    <source>
        <dbReference type="RuleBase" id="RU365076"/>
    </source>
</evidence>
<dbReference type="InterPro" id="IPR008930">
    <property type="entry name" value="Terpenoid_cyclase/PrenylTrfase"/>
</dbReference>
<evidence type="ECO:0000256" key="9">
    <source>
        <dbReference type="ARBA" id="ARBA00047658"/>
    </source>
</evidence>
<dbReference type="InterPro" id="IPR026873">
    <property type="entry name" value="Ptb1"/>
</dbReference>
<dbReference type="OrthoDB" id="5428259at2759"/>
<accession>A0A0C3CY06</accession>
<evidence type="ECO:0000313" key="14">
    <source>
        <dbReference type="Proteomes" id="UP000054321"/>
    </source>
</evidence>
<keyword evidence="8 11" id="KW-0862">Zinc</keyword>
<dbReference type="Proteomes" id="UP000054321">
    <property type="component" value="Unassembled WGS sequence"/>
</dbReference>
<dbReference type="GO" id="GO:0072657">
    <property type="term" value="P:protein localization to membrane"/>
    <property type="evidence" value="ECO:0007669"/>
    <property type="project" value="UniProtKB-ARBA"/>
</dbReference>
<dbReference type="InterPro" id="IPR001330">
    <property type="entry name" value="Prenyltrans"/>
</dbReference>